<dbReference type="Pfam" id="PF12813">
    <property type="entry name" value="XPG_I_2"/>
    <property type="match status" value="1"/>
</dbReference>
<reference evidence="4" key="1">
    <citation type="submission" date="2020-01" db="EMBL/GenBank/DDBJ databases">
        <authorList>
            <consortium name="DOE Joint Genome Institute"/>
            <person name="Haridas S."/>
            <person name="Albert R."/>
            <person name="Binder M."/>
            <person name="Bloem J."/>
            <person name="Labutti K."/>
            <person name="Salamov A."/>
            <person name="Andreopoulos B."/>
            <person name="Baker S.E."/>
            <person name="Barry K."/>
            <person name="Bills G."/>
            <person name="Bluhm B.H."/>
            <person name="Cannon C."/>
            <person name="Castanera R."/>
            <person name="Culley D.E."/>
            <person name="Daum C."/>
            <person name="Ezra D."/>
            <person name="Gonzalez J.B."/>
            <person name="Henrissat B."/>
            <person name="Kuo A."/>
            <person name="Liang C."/>
            <person name="Lipzen A."/>
            <person name="Lutzoni F."/>
            <person name="Magnuson J."/>
            <person name="Mondo S."/>
            <person name="Nolan M."/>
            <person name="Ohm R."/>
            <person name="Pangilinan J."/>
            <person name="Park H.-J."/>
            <person name="Ramirez L."/>
            <person name="Alfaro M."/>
            <person name="Sun H."/>
            <person name="Tritt A."/>
            <person name="Yoshinaga Y."/>
            <person name="Zwiers L.-H."/>
            <person name="Turgeon B.G."/>
            <person name="Goodwin S.B."/>
            <person name="Spatafora J.W."/>
            <person name="Crous P.W."/>
            <person name="Grigoriev I.V."/>
        </authorList>
    </citation>
    <scope>NUCLEOTIDE SEQUENCE</scope>
    <source>
        <strain evidence="4">CBS 394.84</strain>
    </source>
</reference>
<keyword evidence="5" id="KW-1185">Reference proteome</keyword>
<accession>A0A9P4GAT5</accession>
<dbReference type="RefSeq" id="XP_040784738.1">
    <property type="nucleotide sequence ID" value="XM_040937264.1"/>
</dbReference>
<evidence type="ECO:0000256" key="1">
    <source>
        <dbReference type="ARBA" id="ARBA00007398"/>
    </source>
</evidence>
<dbReference type="SUPFAM" id="SSF88723">
    <property type="entry name" value="PIN domain-like"/>
    <property type="match status" value="1"/>
</dbReference>
<dbReference type="AlphaFoldDB" id="A0A9P4GAT5"/>
<organism evidence="4 5">
    <name type="scientific">Cucurbitaria berberidis CBS 394.84</name>
    <dbReference type="NCBI Taxonomy" id="1168544"/>
    <lineage>
        <taxon>Eukaryota</taxon>
        <taxon>Fungi</taxon>
        <taxon>Dikarya</taxon>
        <taxon>Ascomycota</taxon>
        <taxon>Pezizomycotina</taxon>
        <taxon>Dothideomycetes</taxon>
        <taxon>Pleosporomycetidae</taxon>
        <taxon>Pleosporales</taxon>
        <taxon>Pleosporineae</taxon>
        <taxon>Cucurbitariaceae</taxon>
        <taxon>Cucurbitaria</taxon>
    </lineage>
</organism>
<dbReference type="GeneID" id="63854514"/>
<protein>
    <recommendedName>
        <fullName evidence="3">Asteroid domain-containing protein</fullName>
    </recommendedName>
</protein>
<dbReference type="Gene3D" id="3.40.50.1010">
    <property type="entry name" value="5'-nuclease"/>
    <property type="match status" value="1"/>
</dbReference>
<dbReference type="EMBL" id="ML976618">
    <property type="protein sequence ID" value="KAF1842175.1"/>
    <property type="molecule type" value="Genomic_DNA"/>
</dbReference>
<dbReference type="InterPro" id="IPR029060">
    <property type="entry name" value="PIN-like_dom_sf"/>
</dbReference>
<dbReference type="PANTHER" id="PTHR15665:SF1">
    <property type="entry name" value="PROTEIN ASTEROID HOMOLOG 1"/>
    <property type="match status" value="1"/>
</dbReference>
<dbReference type="Proteomes" id="UP000800039">
    <property type="component" value="Unassembled WGS sequence"/>
</dbReference>
<dbReference type="OrthoDB" id="5297549at2759"/>
<comment type="similarity">
    <text evidence="1">Belongs to the asteroid family.</text>
</comment>
<dbReference type="InterPro" id="IPR039436">
    <property type="entry name" value="Asteroid_dom"/>
</dbReference>
<sequence length="553" mass="61365">MGVAGLARRLEPYASRYSLQEVEGYSAILDGPALAYYAHKLALVASAGQTRIPSYADIITAAFRWLNSLEDMNIKVSKILFDGALPQSKRGERLSRLEQNNKRVQQLRASYPTEACPIPTYLGSNAFAFLAPALREALVKSPFASRTHIVPGEADDWCALYAKNDGHCLIFTSDTDLILYDYPPETLIVFPQDADLSAGIRAYSPEQIRQKLQLKSLVPFAFSISQGPSDLASDILRKSQALDLASNDYLAFSTRYTAEAAAPAYLSQTRARSFNLQGLDVRVSEFVHQALDGSILPLVYLPLLVEDPNQASAWNMGQNIRILAYSLLAPQNAVVHEYKRKAQGISVHEIKMYCTSNMQVLAVDLEQQVSALAKWASSKAVEANLLWPLFSLSLVLADLNTAPSVALVLRVLNGEFDNTWAFIQLMARIQAVLYSLRMLKQIVGACLKFTEENDAKLHGCLSSIDERMNKFPSISNMFSVPGQRGKTLVGHEKLKDLVEEIYASAGVELPTQQVSNKVKKRQAREAERKKRKAEQRHNPKSQIPNGFMPLPTD</sequence>
<evidence type="ECO:0000313" key="5">
    <source>
        <dbReference type="Proteomes" id="UP000800039"/>
    </source>
</evidence>
<comment type="caution">
    <text evidence="4">The sequence shown here is derived from an EMBL/GenBank/DDBJ whole genome shotgun (WGS) entry which is preliminary data.</text>
</comment>
<gene>
    <name evidence="4" type="ORF">K460DRAFT_409593</name>
</gene>
<evidence type="ECO:0000259" key="3">
    <source>
        <dbReference type="Pfam" id="PF12813"/>
    </source>
</evidence>
<proteinExistence type="inferred from homology"/>
<evidence type="ECO:0000313" key="4">
    <source>
        <dbReference type="EMBL" id="KAF1842175.1"/>
    </source>
</evidence>
<feature type="region of interest" description="Disordered" evidence="2">
    <location>
        <begin position="513"/>
        <end position="553"/>
    </location>
</feature>
<feature type="domain" description="Asteroid" evidence="3">
    <location>
        <begin position="128"/>
        <end position="351"/>
    </location>
</feature>
<dbReference type="InterPro" id="IPR026832">
    <property type="entry name" value="Asteroid"/>
</dbReference>
<dbReference type="PANTHER" id="PTHR15665">
    <property type="entry name" value="ASTEROID PROTEIN"/>
    <property type="match status" value="1"/>
</dbReference>
<evidence type="ECO:0000256" key="2">
    <source>
        <dbReference type="SAM" id="MobiDB-lite"/>
    </source>
</evidence>
<name>A0A9P4GAT5_9PLEO</name>